<dbReference type="Pfam" id="PF04041">
    <property type="entry name" value="Glyco_hydro_130"/>
    <property type="match status" value="1"/>
</dbReference>
<dbReference type="EMBL" id="MHLN01000014">
    <property type="protein sequence ID" value="OGZ11882.1"/>
    <property type="molecule type" value="Genomic_DNA"/>
</dbReference>
<accession>A0A1G2DEK8</accession>
<dbReference type="AlphaFoldDB" id="A0A1G2DEK8"/>
<dbReference type="CDD" id="cd18614">
    <property type="entry name" value="GH130"/>
    <property type="match status" value="1"/>
</dbReference>
<keyword evidence="1" id="KW-0328">Glycosyltransferase</keyword>
<dbReference type="InterPro" id="IPR007184">
    <property type="entry name" value="Mannoside_phosphorylase"/>
</dbReference>
<gene>
    <name evidence="4" type="ORF">A3D67_00330</name>
</gene>
<sequence>MSPETAPEWHFKRFEGNPIITPKEERVWEATATFNPGAIALRGKTHLLYRAMSPDNTSTIGYASTNDGVTIDERLAEPVYIPRAPFEMKKIAGNNSGCEDPRITKIGTRLYMCYTAYDGIGPPQVAVTSILEKDFLKHNFNWAPPELLTPRGVDDKDACILSEKIGGKYLVLHRVGTDICGDYIDSLDFTKEKVERCIRVLGPRPGAWDSIKVGITAPPLKTKKGWLLLYHAISRVHHTYRVGAALLDKKDPTVVLARSSDPIFEPIEEYEKTGVVPNVVFPCGMTEKDGLLYIYYGGADRVCGVATMKIDVILNALTR</sequence>
<dbReference type="PANTHER" id="PTHR34106:SF5">
    <property type="entry name" value="GLYCOSIDASE"/>
    <property type="match status" value="1"/>
</dbReference>
<comment type="similarity">
    <text evidence="3">Belongs to the glycosyl hydrolase 130 family.</text>
</comment>
<evidence type="ECO:0000313" key="4">
    <source>
        <dbReference type="EMBL" id="OGZ11882.1"/>
    </source>
</evidence>
<proteinExistence type="inferred from homology"/>
<name>A0A1G2DEK8_9BACT</name>
<reference evidence="4 5" key="1">
    <citation type="journal article" date="2016" name="Nat. Commun.">
        <title>Thousands of microbial genomes shed light on interconnected biogeochemical processes in an aquifer system.</title>
        <authorList>
            <person name="Anantharaman K."/>
            <person name="Brown C.T."/>
            <person name="Hug L.A."/>
            <person name="Sharon I."/>
            <person name="Castelle C.J."/>
            <person name="Probst A.J."/>
            <person name="Thomas B.C."/>
            <person name="Singh A."/>
            <person name="Wilkins M.J."/>
            <person name="Karaoz U."/>
            <person name="Brodie E.L."/>
            <person name="Williams K.H."/>
            <person name="Hubbard S.S."/>
            <person name="Banfield J.F."/>
        </authorList>
    </citation>
    <scope>NUCLEOTIDE SEQUENCE [LARGE SCALE GENOMIC DNA]</scope>
</reference>
<protein>
    <recommendedName>
        <fullName evidence="6">Glycosidase</fullName>
    </recommendedName>
</protein>
<evidence type="ECO:0008006" key="6">
    <source>
        <dbReference type="Google" id="ProtNLM"/>
    </source>
</evidence>
<evidence type="ECO:0000256" key="1">
    <source>
        <dbReference type="ARBA" id="ARBA00022676"/>
    </source>
</evidence>
<dbReference type="Gene3D" id="2.115.10.20">
    <property type="entry name" value="Glycosyl hydrolase domain, family 43"/>
    <property type="match status" value="1"/>
</dbReference>
<dbReference type="PIRSF" id="PIRSF016202">
    <property type="entry name" value="PH1107"/>
    <property type="match status" value="1"/>
</dbReference>
<evidence type="ECO:0000256" key="3">
    <source>
        <dbReference type="ARBA" id="ARBA00024356"/>
    </source>
</evidence>
<keyword evidence="2" id="KW-0808">Transferase</keyword>
<organism evidence="4 5">
    <name type="scientific">Candidatus Lloydbacteria bacterium RIFCSPHIGHO2_02_FULL_51_22</name>
    <dbReference type="NCBI Taxonomy" id="1798663"/>
    <lineage>
        <taxon>Bacteria</taxon>
        <taxon>Candidatus Lloydiibacteriota</taxon>
    </lineage>
</organism>
<dbReference type="SUPFAM" id="SSF75005">
    <property type="entry name" value="Arabinanase/levansucrase/invertase"/>
    <property type="match status" value="1"/>
</dbReference>
<dbReference type="PANTHER" id="PTHR34106">
    <property type="entry name" value="GLYCOSIDASE"/>
    <property type="match status" value="1"/>
</dbReference>
<evidence type="ECO:0000256" key="2">
    <source>
        <dbReference type="ARBA" id="ARBA00022679"/>
    </source>
</evidence>
<dbReference type="Proteomes" id="UP000178099">
    <property type="component" value="Unassembled WGS sequence"/>
</dbReference>
<comment type="caution">
    <text evidence="4">The sequence shown here is derived from an EMBL/GenBank/DDBJ whole genome shotgun (WGS) entry which is preliminary data.</text>
</comment>
<evidence type="ECO:0000313" key="5">
    <source>
        <dbReference type="Proteomes" id="UP000178099"/>
    </source>
</evidence>
<dbReference type="InterPro" id="IPR023296">
    <property type="entry name" value="Glyco_hydro_beta-prop_sf"/>
</dbReference>
<dbReference type="GO" id="GO:0016757">
    <property type="term" value="F:glycosyltransferase activity"/>
    <property type="evidence" value="ECO:0007669"/>
    <property type="project" value="UniProtKB-KW"/>
</dbReference>